<gene>
    <name evidence="1" type="ORF">CYCCA115_LOCUS8914</name>
</gene>
<dbReference type="EMBL" id="CAKOGP040001224">
    <property type="protein sequence ID" value="CAJ1944491.1"/>
    <property type="molecule type" value="Genomic_DNA"/>
</dbReference>
<evidence type="ECO:0000313" key="2">
    <source>
        <dbReference type="Proteomes" id="UP001295423"/>
    </source>
</evidence>
<dbReference type="Proteomes" id="UP001295423">
    <property type="component" value="Unassembled WGS sequence"/>
</dbReference>
<comment type="caution">
    <text evidence="1">The sequence shown here is derived from an EMBL/GenBank/DDBJ whole genome shotgun (WGS) entry which is preliminary data.</text>
</comment>
<accession>A0AAD2FM35</accession>
<protein>
    <submittedName>
        <fullName evidence="1">Uncharacterized protein</fullName>
    </submittedName>
</protein>
<keyword evidence="2" id="KW-1185">Reference proteome</keyword>
<reference evidence="1" key="1">
    <citation type="submission" date="2023-08" db="EMBL/GenBank/DDBJ databases">
        <authorList>
            <person name="Audoor S."/>
            <person name="Bilcke G."/>
        </authorList>
    </citation>
    <scope>NUCLEOTIDE SEQUENCE</scope>
</reference>
<name>A0AAD2FM35_9STRA</name>
<proteinExistence type="predicted"/>
<sequence length="88" mass="9871">MHSILDFNRMIDTKLLKLLYRLSSVLRILKNLVTKSLHAMDCAMHHSPSSSLDSIAAAMLILKARSKHLRLSDYCVVQSADISSSTRT</sequence>
<dbReference type="AlphaFoldDB" id="A0AAD2FM35"/>
<organism evidence="1 2">
    <name type="scientific">Cylindrotheca closterium</name>
    <dbReference type="NCBI Taxonomy" id="2856"/>
    <lineage>
        <taxon>Eukaryota</taxon>
        <taxon>Sar</taxon>
        <taxon>Stramenopiles</taxon>
        <taxon>Ochrophyta</taxon>
        <taxon>Bacillariophyta</taxon>
        <taxon>Bacillariophyceae</taxon>
        <taxon>Bacillariophycidae</taxon>
        <taxon>Bacillariales</taxon>
        <taxon>Bacillariaceae</taxon>
        <taxon>Cylindrotheca</taxon>
    </lineage>
</organism>
<evidence type="ECO:0000313" key="1">
    <source>
        <dbReference type="EMBL" id="CAJ1944491.1"/>
    </source>
</evidence>